<proteinExistence type="predicted"/>
<keyword evidence="2" id="KW-1185">Reference proteome</keyword>
<name>A0ABQ7KPW7_BRACM</name>
<gene>
    <name evidence="1" type="primary">A10g503110.1_BraROA</name>
    <name evidence="1" type="ORF">IGI04_040117</name>
</gene>
<dbReference type="Proteomes" id="UP000823674">
    <property type="component" value="Chromosome A10"/>
</dbReference>
<protein>
    <recommendedName>
        <fullName evidence="3">CASP-like protein</fullName>
    </recommendedName>
</protein>
<dbReference type="EMBL" id="JADBGQ010000010">
    <property type="protein sequence ID" value="KAG5375521.1"/>
    <property type="molecule type" value="Genomic_DNA"/>
</dbReference>
<evidence type="ECO:0008006" key="3">
    <source>
        <dbReference type="Google" id="ProtNLM"/>
    </source>
</evidence>
<reference evidence="1 2" key="1">
    <citation type="submission" date="2021-03" db="EMBL/GenBank/DDBJ databases">
        <authorList>
            <person name="King G.J."/>
            <person name="Bancroft I."/>
            <person name="Baten A."/>
            <person name="Bloomfield J."/>
            <person name="Borpatragohain P."/>
            <person name="He Z."/>
            <person name="Irish N."/>
            <person name="Irwin J."/>
            <person name="Liu K."/>
            <person name="Mauleon R.P."/>
            <person name="Moore J."/>
            <person name="Morris R."/>
            <person name="Ostergaard L."/>
            <person name="Wang B."/>
            <person name="Wells R."/>
        </authorList>
    </citation>
    <scope>NUCLEOTIDE SEQUENCE [LARGE SCALE GENOMIC DNA]</scope>
    <source>
        <strain evidence="1">R-o-18</strain>
        <tissue evidence="1">Leaf</tissue>
    </source>
</reference>
<sequence length="143" mass="15395">MHSISPSLLSSTIGGRSPRFFRVGVGVISSGFCPDVFPCALSDWSKGVTKSNLLPRTQVVPHGRTALVLGVRFLTLLARELVILSRSSDFFSKVENIFLTSSNAAVVILTTVMFDAIVFSALSSTASPSRVCWLLRSSADRSD</sequence>
<evidence type="ECO:0000313" key="1">
    <source>
        <dbReference type="EMBL" id="KAG5375521.1"/>
    </source>
</evidence>
<comment type="caution">
    <text evidence="1">The sequence shown here is derived from an EMBL/GenBank/DDBJ whole genome shotgun (WGS) entry which is preliminary data.</text>
</comment>
<evidence type="ECO:0000313" key="2">
    <source>
        <dbReference type="Proteomes" id="UP000823674"/>
    </source>
</evidence>
<organism evidence="1 2">
    <name type="scientific">Brassica rapa subsp. trilocularis</name>
    <dbReference type="NCBI Taxonomy" id="1813537"/>
    <lineage>
        <taxon>Eukaryota</taxon>
        <taxon>Viridiplantae</taxon>
        <taxon>Streptophyta</taxon>
        <taxon>Embryophyta</taxon>
        <taxon>Tracheophyta</taxon>
        <taxon>Spermatophyta</taxon>
        <taxon>Magnoliopsida</taxon>
        <taxon>eudicotyledons</taxon>
        <taxon>Gunneridae</taxon>
        <taxon>Pentapetalae</taxon>
        <taxon>rosids</taxon>
        <taxon>malvids</taxon>
        <taxon>Brassicales</taxon>
        <taxon>Brassicaceae</taxon>
        <taxon>Brassiceae</taxon>
        <taxon>Brassica</taxon>
    </lineage>
</organism>
<accession>A0ABQ7KPW7</accession>